<dbReference type="Gene3D" id="3.80.10.10">
    <property type="entry name" value="Ribonuclease Inhibitor"/>
    <property type="match status" value="1"/>
</dbReference>
<evidence type="ECO:0000313" key="2">
    <source>
        <dbReference type="Proteomes" id="UP001516400"/>
    </source>
</evidence>
<gene>
    <name evidence="1" type="ORF">HHI36_008269</name>
</gene>
<accession>A0ABD2MSV9</accession>
<protein>
    <submittedName>
        <fullName evidence="1">Uncharacterized protein</fullName>
    </submittedName>
</protein>
<dbReference type="Proteomes" id="UP001516400">
    <property type="component" value="Unassembled WGS sequence"/>
</dbReference>
<name>A0ABD2MSV9_9CUCU</name>
<keyword evidence="2" id="KW-1185">Reference proteome</keyword>
<sequence length="121" mass="13874">MYKNLYITWISNNNLTLVNYKLFHNKFPSMKEMFVSNNPLGCDIMVNMYNFFKSENITVCYTEDCKDNSTTSYMTKICNDEANNTTDFTTDYTTEASSNSIKSTIGTVCIALLVLVFLEIT</sequence>
<reference evidence="1 2" key="1">
    <citation type="journal article" date="2021" name="BMC Biol.">
        <title>Horizontally acquired antibacterial genes associated with adaptive radiation of ladybird beetles.</title>
        <authorList>
            <person name="Li H.S."/>
            <person name="Tang X.F."/>
            <person name="Huang Y.H."/>
            <person name="Xu Z.Y."/>
            <person name="Chen M.L."/>
            <person name="Du X.Y."/>
            <person name="Qiu B.Y."/>
            <person name="Chen P.T."/>
            <person name="Zhang W."/>
            <person name="Slipinski A."/>
            <person name="Escalona H.E."/>
            <person name="Waterhouse R.M."/>
            <person name="Zwick A."/>
            <person name="Pang H."/>
        </authorList>
    </citation>
    <scope>NUCLEOTIDE SEQUENCE [LARGE SCALE GENOMIC DNA]</scope>
    <source>
        <strain evidence="1">SYSU2018</strain>
    </source>
</reference>
<proteinExistence type="predicted"/>
<dbReference type="EMBL" id="JABFTP020000021">
    <property type="protein sequence ID" value="KAL3269186.1"/>
    <property type="molecule type" value="Genomic_DNA"/>
</dbReference>
<dbReference type="AlphaFoldDB" id="A0ABD2MSV9"/>
<evidence type="ECO:0000313" key="1">
    <source>
        <dbReference type="EMBL" id="KAL3269186.1"/>
    </source>
</evidence>
<comment type="caution">
    <text evidence="1">The sequence shown here is derived from an EMBL/GenBank/DDBJ whole genome shotgun (WGS) entry which is preliminary data.</text>
</comment>
<dbReference type="InterPro" id="IPR032675">
    <property type="entry name" value="LRR_dom_sf"/>
</dbReference>
<organism evidence="1 2">
    <name type="scientific">Cryptolaemus montrouzieri</name>
    <dbReference type="NCBI Taxonomy" id="559131"/>
    <lineage>
        <taxon>Eukaryota</taxon>
        <taxon>Metazoa</taxon>
        <taxon>Ecdysozoa</taxon>
        <taxon>Arthropoda</taxon>
        <taxon>Hexapoda</taxon>
        <taxon>Insecta</taxon>
        <taxon>Pterygota</taxon>
        <taxon>Neoptera</taxon>
        <taxon>Endopterygota</taxon>
        <taxon>Coleoptera</taxon>
        <taxon>Polyphaga</taxon>
        <taxon>Cucujiformia</taxon>
        <taxon>Coccinelloidea</taxon>
        <taxon>Coccinellidae</taxon>
        <taxon>Scymninae</taxon>
        <taxon>Scymnini</taxon>
        <taxon>Cryptolaemus</taxon>
    </lineage>
</organism>